<organism evidence="9 10">
    <name type="scientific">Elysia crispata</name>
    <name type="common">lettuce slug</name>
    <dbReference type="NCBI Taxonomy" id="231223"/>
    <lineage>
        <taxon>Eukaryota</taxon>
        <taxon>Metazoa</taxon>
        <taxon>Spiralia</taxon>
        <taxon>Lophotrochozoa</taxon>
        <taxon>Mollusca</taxon>
        <taxon>Gastropoda</taxon>
        <taxon>Heterobranchia</taxon>
        <taxon>Euthyneura</taxon>
        <taxon>Panpulmonata</taxon>
        <taxon>Sacoglossa</taxon>
        <taxon>Placobranchoidea</taxon>
        <taxon>Plakobranchidae</taxon>
        <taxon>Elysia</taxon>
    </lineage>
</organism>
<keyword evidence="5 7" id="KW-0808">Transferase</keyword>
<keyword evidence="4 7" id="KW-0032">Aminotransferase</keyword>
<keyword evidence="10" id="KW-1185">Reference proteome</keyword>
<evidence type="ECO:0000256" key="1">
    <source>
        <dbReference type="ARBA" id="ARBA00001933"/>
    </source>
</evidence>
<dbReference type="FunFam" id="3.90.1150.10:FF:000001">
    <property type="entry name" value="Aspartate aminotransferase"/>
    <property type="match status" value="1"/>
</dbReference>
<evidence type="ECO:0000256" key="2">
    <source>
        <dbReference type="ARBA" id="ARBA00007441"/>
    </source>
</evidence>
<comment type="miscellaneous">
    <text evidence="7">In eukaryotes there are cytoplasmic, mitochondrial and chloroplastic isozymes.</text>
</comment>
<dbReference type="InterPro" id="IPR004839">
    <property type="entry name" value="Aminotransferase_I/II_large"/>
</dbReference>
<evidence type="ECO:0000256" key="5">
    <source>
        <dbReference type="ARBA" id="ARBA00022679"/>
    </source>
</evidence>
<evidence type="ECO:0000259" key="8">
    <source>
        <dbReference type="Pfam" id="PF00155"/>
    </source>
</evidence>
<dbReference type="GO" id="GO:0004069">
    <property type="term" value="F:L-aspartate:2-oxoglutarate aminotransferase activity"/>
    <property type="evidence" value="ECO:0007669"/>
    <property type="project" value="UniProtKB-EC"/>
</dbReference>
<evidence type="ECO:0000313" key="10">
    <source>
        <dbReference type="Proteomes" id="UP001283361"/>
    </source>
</evidence>
<gene>
    <name evidence="9" type="ORF">RRG08_034742</name>
</gene>
<evidence type="ECO:0000256" key="6">
    <source>
        <dbReference type="ARBA" id="ARBA00022898"/>
    </source>
</evidence>
<dbReference type="InterPro" id="IPR000796">
    <property type="entry name" value="Asp_trans"/>
</dbReference>
<comment type="subunit">
    <text evidence="3 7">Homodimer.</text>
</comment>
<dbReference type="PROSITE" id="PS00105">
    <property type="entry name" value="AA_TRANSFER_CLASS_1"/>
    <property type="match status" value="1"/>
</dbReference>
<dbReference type="InterPro" id="IPR015421">
    <property type="entry name" value="PyrdxlP-dep_Trfase_major"/>
</dbReference>
<dbReference type="Proteomes" id="UP001283361">
    <property type="component" value="Unassembled WGS sequence"/>
</dbReference>
<dbReference type="PANTHER" id="PTHR11879:SF55">
    <property type="entry name" value="GLUTAMATE OXALOACETATE TRANSAMINASE 1, ISOFORM B"/>
    <property type="match status" value="1"/>
</dbReference>
<dbReference type="GO" id="GO:0005829">
    <property type="term" value="C:cytosol"/>
    <property type="evidence" value="ECO:0007669"/>
    <property type="project" value="TreeGrafter"/>
</dbReference>
<accession>A0AAE0Y369</accession>
<comment type="similarity">
    <text evidence="2">Belongs to the class-I pyridoxal-phosphate-dependent aminotransferase family.</text>
</comment>
<dbReference type="CDD" id="cd00609">
    <property type="entry name" value="AAT_like"/>
    <property type="match status" value="1"/>
</dbReference>
<dbReference type="PANTHER" id="PTHR11879">
    <property type="entry name" value="ASPARTATE AMINOTRANSFERASE"/>
    <property type="match status" value="1"/>
</dbReference>
<dbReference type="InterPro" id="IPR015422">
    <property type="entry name" value="PyrdxlP-dep_Trfase_small"/>
</dbReference>
<dbReference type="NCBIfam" id="NF006719">
    <property type="entry name" value="PRK09257.1"/>
    <property type="match status" value="1"/>
</dbReference>
<dbReference type="AlphaFoldDB" id="A0AAE0Y369"/>
<feature type="domain" description="Aminotransferase class I/classII large" evidence="8">
    <location>
        <begin position="31"/>
        <end position="396"/>
    </location>
</feature>
<comment type="caution">
    <text evidence="9">The sequence shown here is derived from an EMBL/GenBank/DDBJ whole genome shotgun (WGS) entry which is preliminary data.</text>
</comment>
<dbReference type="Gene3D" id="3.40.640.10">
    <property type="entry name" value="Type I PLP-dependent aspartate aminotransferase-like (Major domain)"/>
    <property type="match status" value="1"/>
</dbReference>
<dbReference type="EMBL" id="JAWDGP010007081">
    <property type="protein sequence ID" value="KAK3730421.1"/>
    <property type="molecule type" value="Genomic_DNA"/>
</dbReference>
<evidence type="ECO:0000313" key="9">
    <source>
        <dbReference type="EMBL" id="KAK3730421.1"/>
    </source>
</evidence>
<dbReference type="GO" id="GO:0030170">
    <property type="term" value="F:pyridoxal phosphate binding"/>
    <property type="evidence" value="ECO:0007669"/>
    <property type="project" value="InterPro"/>
</dbReference>
<name>A0AAE0Y369_9GAST</name>
<comment type="catalytic activity">
    <reaction evidence="7">
        <text>L-aspartate + 2-oxoglutarate = oxaloacetate + L-glutamate</text>
        <dbReference type="Rhea" id="RHEA:21824"/>
        <dbReference type="ChEBI" id="CHEBI:16452"/>
        <dbReference type="ChEBI" id="CHEBI:16810"/>
        <dbReference type="ChEBI" id="CHEBI:29985"/>
        <dbReference type="ChEBI" id="CHEBI:29991"/>
        <dbReference type="EC" id="2.6.1.1"/>
    </reaction>
</comment>
<dbReference type="FunFam" id="3.40.640.10:FF:000066">
    <property type="entry name" value="Aspartate aminotransferase"/>
    <property type="match status" value="1"/>
</dbReference>
<dbReference type="InterPro" id="IPR015424">
    <property type="entry name" value="PyrdxlP-dep_Trfase"/>
</dbReference>
<dbReference type="Pfam" id="PF00155">
    <property type="entry name" value="Aminotran_1_2"/>
    <property type="match status" value="1"/>
</dbReference>
<dbReference type="SUPFAM" id="SSF53383">
    <property type="entry name" value="PLP-dependent transferases"/>
    <property type="match status" value="1"/>
</dbReference>
<dbReference type="EC" id="2.6.1.1" evidence="7"/>
<protein>
    <recommendedName>
        <fullName evidence="7">Aspartate aminotransferase</fullName>
        <ecNumber evidence="7">2.6.1.1</ecNumber>
    </recommendedName>
</protein>
<proteinExistence type="inferred from homology"/>
<dbReference type="PRINTS" id="PR00799">
    <property type="entry name" value="TRANSAMINASE"/>
</dbReference>
<evidence type="ECO:0000256" key="7">
    <source>
        <dbReference type="RuleBase" id="RU000480"/>
    </source>
</evidence>
<reference evidence="9" key="1">
    <citation type="journal article" date="2023" name="G3 (Bethesda)">
        <title>A reference genome for the long-term kleptoplast-retaining sea slug Elysia crispata morphotype clarki.</title>
        <authorList>
            <person name="Eastman K.E."/>
            <person name="Pendleton A.L."/>
            <person name="Shaikh M.A."/>
            <person name="Suttiyut T."/>
            <person name="Ogas R."/>
            <person name="Tomko P."/>
            <person name="Gavelis G."/>
            <person name="Widhalm J.R."/>
            <person name="Wisecaver J.H."/>
        </authorList>
    </citation>
    <scope>NUCLEOTIDE SEQUENCE</scope>
    <source>
        <strain evidence="9">ECLA1</strain>
    </source>
</reference>
<dbReference type="GO" id="GO:0006532">
    <property type="term" value="P:aspartate biosynthetic process"/>
    <property type="evidence" value="ECO:0007669"/>
    <property type="project" value="TreeGrafter"/>
</dbReference>
<keyword evidence="6" id="KW-0663">Pyridoxal phosphate</keyword>
<sequence length="683" mass="75732">MADCIFSDVESAPPIEVFQMSKLYNESTNPNKVNLGVGAYRTDEGKPWVLPVVSTAELQMANDRTLNHEYLPVAGLPDFRTAALRVLFGSDHKVITENRVEGFQALGGTGALRLAAEFLKKVLKFDIVYVSSPTWGNHKGVFKTAGFSEIKEYRYWDSETRGLNLAGMCEDLRAAPPKSMVILHAVAHNPTGVDATKEQWAEIAKVCQEKQIFVLLDCAYQGFASGSLDEDAWACRFFANQDIDLFVAQSFSKNFGLYNERIGNLAVVTKDPKKLPEIRSQMEITIRVMWSNPPNHGARIVATVLNNKAYFEDWKGQIMTMSSRIKKMRHELADNLKRLGTPGNWDHIVKQIGMFSFTGLSPKQVEYMLSKHVFMLSSGRISIAGLTPKNVQYVAKCMDEAVRAYPKLNLAPSAGEPAEGQPLSFVEFARRKLEKTEHPKYNVIKTNVIIDGMILSESLGQIDEEELEKVESVQSFVKVQMEGSLSSSSISTTGYGAQNVQVEELSEDKLVNMVVGDDEDPRVKELEEMKSNFTEPGTLRSTVKTFKTQSQQTLTPAKFDHDINLKGIPARFEGTMVTPVYFEGRMLTPESLDQMMAEAAKKKEALTIPVSFEGGMLTAAFRSMKEKIIDSEADGDGNVAVPVKFSGRLQGITEDSEGQGLPVTFDGTMATKDRKKISSLTGV</sequence>
<evidence type="ECO:0000256" key="4">
    <source>
        <dbReference type="ARBA" id="ARBA00022576"/>
    </source>
</evidence>
<dbReference type="Gene3D" id="3.90.1150.10">
    <property type="entry name" value="Aspartate Aminotransferase, domain 1"/>
    <property type="match status" value="1"/>
</dbReference>
<dbReference type="InterPro" id="IPR004838">
    <property type="entry name" value="NHTrfase_class1_PyrdxlP-BS"/>
</dbReference>
<comment type="cofactor">
    <cofactor evidence="1">
        <name>pyridoxal 5'-phosphate</name>
        <dbReference type="ChEBI" id="CHEBI:597326"/>
    </cofactor>
</comment>
<evidence type="ECO:0000256" key="3">
    <source>
        <dbReference type="ARBA" id="ARBA00011738"/>
    </source>
</evidence>